<evidence type="ECO:0000313" key="3">
    <source>
        <dbReference type="Proteomes" id="UP000635565"/>
    </source>
</evidence>
<comment type="caution">
    <text evidence="2">The sequence shown here is derived from an EMBL/GenBank/DDBJ whole genome shotgun (WGS) entry which is preliminary data.</text>
</comment>
<gene>
    <name evidence="2" type="ORF">KSZ_19860</name>
</gene>
<dbReference type="EMBL" id="BNJJ01000004">
    <property type="protein sequence ID" value="GHO83980.1"/>
    <property type="molecule type" value="Genomic_DNA"/>
</dbReference>
<proteinExistence type="predicted"/>
<protein>
    <recommendedName>
        <fullName evidence="1">Type III restriction enzyme C-terminal endonuclease domain-containing protein</fullName>
    </recommendedName>
</protein>
<feature type="domain" description="Type III restriction enzyme C-terminal endonuclease" evidence="1">
    <location>
        <begin position="3"/>
        <end position="91"/>
    </location>
</feature>
<dbReference type="Proteomes" id="UP000635565">
    <property type="component" value="Unassembled WGS sequence"/>
</dbReference>
<name>A0ABQ3VDE0_9CHLR</name>
<reference evidence="2 3" key="1">
    <citation type="journal article" date="2021" name="Int. J. Syst. Evol. Microbiol.">
        <title>Reticulibacter mediterranei gen. nov., sp. nov., within the new family Reticulibacteraceae fam. nov., and Ktedonospora formicarum gen. nov., sp. nov., Ktedonobacter robiniae sp. nov., Dictyobacter formicarum sp. nov. and Dictyobacter arantiisoli sp. nov., belonging to the class Ktedonobacteria.</title>
        <authorList>
            <person name="Yabe S."/>
            <person name="Zheng Y."/>
            <person name="Wang C.M."/>
            <person name="Sakai Y."/>
            <person name="Abe K."/>
            <person name="Yokota A."/>
            <person name="Donadio S."/>
            <person name="Cavaletti L."/>
            <person name="Monciardini P."/>
        </authorList>
    </citation>
    <scope>NUCLEOTIDE SEQUENCE [LARGE SCALE GENOMIC DNA]</scope>
    <source>
        <strain evidence="2 3">SOSP1-9</strain>
    </source>
</reference>
<dbReference type="InterPro" id="IPR045572">
    <property type="entry name" value="RE_endonuc_C"/>
</dbReference>
<accession>A0ABQ3VDE0</accession>
<evidence type="ECO:0000259" key="1">
    <source>
        <dbReference type="Pfam" id="PF19778"/>
    </source>
</evidence>
<sequence>MSIYDSDVEKAFVEGLEKRDDVKFYLKLPRWFMVLAPVGNYNPGWAVVIEERDAYGQSTDKPLLYLICETKGTTHLDDLRPDERRKIACGYTSRLDRLFSQHATIYRLYPLIEL</sequence>
<dbReference type="Pfam" id="PF19778">
    <property type="entry name" value="RE_endonuc"/>
    <property type="match status" value="1"/>
</dbReference>
<evidence type="ECO:0000313" key="2">
    <source>
        <dbReference type="EMBL" id="GHO83980.1"/>
    </source>
</evidence>
<organism evidence="2 3">
    <name type="scientific">Dictyobacter formicarum</name>
    <dbReference type="NCBI Taxonomy" id="2778368"/>
    <lineage>
        <taxon>Bacteria</taxon>
        <taxon>Bacillati</taxon>
        <taxon>Chloroflexota</taxon>
        <taxon>Ktedonobacteria</taxon>
        <taxon>Ktedonobacterales</taxon>
        <taxon>Dictyobacteraceae</taxon>
        <taxon>Dictyobacter</taxon>
    </lineage>
</organism>
<dbReference type="RefSeq" id="WP_373323796.1">
    <property type="nucleotide sequence ID" value="NZ_BNJJ01000004.1"/>
</dbReference>
<keyword evidence="3" id="KW-1185">Reference proteome</keyword>